<dbReference type="OrthoDB" id="9795347at2"/>
<dbReference type="GO" id="GO:0008270">
    <property type="term" value="F:zinc ion binding"/>
    <property type="evidence" value="ECO:0007669"/>
    <property type="project" value="InterPro"/>
</dbReference>
<comment type="similarity">
    <text evidence="1">Belongs to the cytidine and deoxycytidylate deaminase family.</text>
</comment>
<evidence type="ECO:0000256" key="1">
    <source>
        <dbReference type="ARBA" id="ARBA00006576"/>
    </source>
</evidence>
<accession>A0A399T245</accession>
<dbReference type="AlphaFoldDB" id="A0A399T245"/>
<keyword evidence="3 6" id="KW-0378">Hydrolase</keyword>
<dbReference type="InterPro" id="IPR016193">
    <property type="entry name" value="Cytidine_deaminase-like"/>
</dbReference>
<organism evidence="6 7">
    <name type="scientific">Maribellus luteus</name>
    <dbReference type="NCBI Taxonomy" id="2305463"/>
    <lineage>
        <taxon>Bacteria</taxon>
        <taxon>Pseudomonadati</taxon>
        <taxon>Bacteroidota</taxon>
        <taxon>Bacteroidia</taxon>
        <taxon>Marinilabiliales</taxon>
        <taxon>Prolixibacteraceae</taxon>
        <taxon>Maribellus</taxon>
    </lineage>
</organism>
<dbReference type="RefSeq" id="WP_119435857.1">
    <property type="nucleotide sequence ID" value="NZ_QWGR01000001.1"/>
</dbReference>
<evidence type="ECO:0000256" key="2">
    <source>
        <dbReference type="ARBA" id="ARBA00022723"/>
    </source>
</evidence>
<evidence type="ECO:0000313" key="7">
    <source>
        <dbReference type="Proteomes" id="UP000265926"/>
    </source>
</evidence>
<evidence type="ECO:0000256" key="4">
    <source>
        <dbReference type="ARBA" id="ARBA00022833"/>
    </source>
</evidence>
<dbReference type="InterPro" id="IPR016192">
    <property type="entry name" value="APOBEC/CMP_deaminase_Zn-bd"/>
</dbReference>
<dbReference type="GO" id="GO:0042802">
    <property type="term" value="F:identical protein binding"/>
    <property type="evidence" value="ECO:0007669"/>
    <property type="project" value="UniProtKB-ARBA"/>
</dbReference>
<dbReference type="GO" id="GO:0072527">
    <property type="term" value="P:pyrimidine-containing compound metabolic process"/>
    <property type="evidence" value="ECO:0007669"/>
    <property type="project" value="UniProtKB-ARBA"/>
</dbReference>
<dbReference type="InterPro" id="IPR050202">
    <property type="entry name" value="Cyt/Deoxycyt_deaminase"/>
</dbReference>
<dbReference type="PROSITE" id="PS51747">
    <property type="entry name" value="CYT_DCMP_DEAMINASES_2"/>
    <property type="match status" value="1"/>
</dbReference>
<comment type="caution">
    <text evidence="6">The sequence shown here is derived from an EMBL/GenBank/DDBJ whole genome shotgun (WGS) entry which is preliminary data.</text>
</comment>
<dbReference type="InterPro" id="IPR002125">
    <property type="entry name" value="CMP_dCMP_dom"/>
</dbReference>
<dbReference type="GO" id="GO:0004126">
    <property type="term" value="F:cytidine deaminase activity"/>
    <property type="evidence" value="ECO:0007669"/>
    <property type="project" value="UniProtKB-EC"/>
</dbReference>
<dbReference type="NCBIfam" id="NF004064">
    <property type="entry name" value="PRK05578.1"/>
    <property type="match status" value="1"/>
</dbReference>
<protein>
    <submittedName>
        <fullName evidence="6">Cytidine deaminase</fullName>
        <ecNumber evidence="6">3.5.4.5</ecNumber>
    </submittedName>
</protein>
<dbReference type="EMBL" id="QWGR01000001">
    <property type="protein sequence ID" value="RIJ50386.1"/>
    <property type="molecule type" value="Genomic_DNA"/>
</dbReference>
<dbReference type="SUPFAM" id="SSF53927">
    <property type="entry name" value="Cytidine deaminase-like"/>
    <property type="match status" value="1"/>
</dbReference>
<dbReference type="GO" id="GO:0005829">
    <property type="term" value="C:cytosol"/>
    <property type="evidence" value="ECO:0007669"/>
    <property type="project" value="TreeGrafter"/>
</dbReference>
<dbReference type="Gene3D" id="3.40.140.10">
    <property type="entry name" value="Cytidine Deaminase, domain 2"/>
    <property type="match status" value="1"/>
</dbReference>
<evidence type="ECO:0000256" key="3">
    <source>
        <dbReference type="ARBA" id="ARBA00022801"/>
    </source>
</evidence>
<feature type="domain" description="CMP/dCMP-type deaminase" evidence="5">
    <location>
        <begin position="21"/>
        <end position="157"/>
    </location>
</feature>
<dbReference type="PANTHER" id="PTHR11644">
    <property type="entry name" value="CYTIDINE DEAMINASE"/>
    <property type="match status" value="1"/>
</dbReference>
<reference evidence="6 7" key="1">
    <citation type="submission" date="2018-08" db="EMBL/GenBank/DDBJ databases">
        <title>Pallidiluteibacterium maritimus gen. nov., sp. nov., isolated from coastal sediment.</title>
        <authorList>
            <person name="Zhou L.Y."/>
        </authorList>
    </citation>
    <scope>NUCLEOTIDE SEQUENCE [LARGE SCALE GENOMIC DNA]</scope>
    <source>
        <strain evidence="6 7">XSD2</strain>
    </source>
</reference>
<keyword evidence="4" id="KW-0862">Zinc</keyword>
<evidence type="ECO:0000259" key="5">
    <source>
        <dbReference type="PROSITE" id="PS51747"/>
    </source>
</evidence>
<proteinExistence type="inferred from homology"/>
<name>A0A399T245_9BACT</name>
<sequence length="160" mass="17509">MRIKELKILVQEFDRSEELPESDQILLQAARKASENAYAPYSRFNVGAAVLLENGEIIAGNNQENADFTDGLCAERVALFYAHATYPGEGVKAIAVTAKNKNGFLAEPAQPCGSCRQVLVETEFRFKNPIRIILDGKNSIQVLNGAESLLPLAFKPVALD</sequence>
<dbReference type="Proteomes" id="UP000265926">
    <property type="component" value="Unassembled WGS sequence"/>
</dbReference>
<evidence type="ECO:0000313" key="6">
    <source>
        <dbReference type="EMBL" id="RIJ50386.1"/>
    </source>
</evidence>
<dbReference type="Pfam" id="PF00383">
    <property type="entry name" value="dCMP_cyt_deam_1"/>
    <property type="match status" value="1"/>
</dbReference>
<dbReference type="CDD" id="cd01283">
    <property type="entry name" value="cytidine_deaminase"/>
    <property type="match status" value="1"/>
</dbReference>
<dbReference type="EC" id="3.5.4.5" evidence="6"/>
<dbReference type="PROSITE" id="PS00903">
    <property type="entry name" value="CYT_DCMP_DEAMINASES_1"/>
    <property type="match status" value="1"/>
</dbReference>
<keyword evidence="2" id="KW-0479">Metal-binding</keyword>
<dbReference type="GO" id="GO:0055086">
    <property type="term" value="P:nucleobase-containing small molecule metabolic process"/>
    <property type="evidence" value="ECO:0007669"/>
    <property type="project" value="UniProtKB-ARBA"/>
</dbReference>
<dbReference type="PANTHER" id="PTHR11644:SF2">
    <property type="entry name" value="CYTIDINE DEAMINASE"/>
    <property type="match status" value="1"/>
</dbReference>
<gene>
    <name evidence="6" type="ORF">D1614_00140</name>
</gene>
<keyword evidence="7" id="KW-1185">Reference proteome</keyword>